<evidence type="ECO:0000313" key="5">
    <source>
        <dbReference type="EMBL" id="RAK43101.1"/>
    </source>
</evidence>
<dbReference type="EMBL" id="QLMJ01000001">
    <property type="protein sequence ID" value="RAK43101.1"/>
    <property type="molecule type" value="Genomic_DNA"/>
</dbReference>
<proteinExistence type="inferred from homology"/>
<name>A0A327ZLC3_9ACTN</name>
<comment type="similarity">
    <text evidence="1 4">Belongs to the antibiotic N-acetyltransferase family.</text>
</comment>
<dbReference type="GO" id="GO:0046677">
    <property type="term" value="P:response to antibiotic"/>
    <property type="evidence" value="ECO:0007669"/>
    <property type="project" value="UniProtKB-KW"/>
</dbReference>
<reference evidence="5 6" key="1">
    <citation type="submission" date="2018-06" db="EMBL/GenBank/DDBJ databases">
        <title>Genomic Encyclopedia of Type Strains, Phase III (KMG-III): the genomes of soil and plant-associated and newly described type strains.</title>
        <authorList>
            <person name="Whitman W."/>
        </authorList>
    </citation>
    <scope>NUCLEOTIDE SEQUENCE [LARGE SCALE GENOMIC DNA]</scope>
    <source>
        <strain evidence="5 6">CGMCC 4.7090</strain>
    </source>
</reference>
<dbReference type="AlphaFoldDB" id="A0A327ZLC3"/>
<sequence>MTGLLLTKTSLVADLTALGVGEGGALLVHCSMRRIGWVDGGPATLLAALREVTGPTGTIVVPAQTPNNSLTSPVHRTATAGMSNAARARYVAGMPGFQPDSTPSYGVGSFAEHIRSHPGALRSRHPQTSFAALGPDAAAIVRDHDLRSHLGERSPLGALYQGGASILLLGVGMEKCTALHLAEYRLPQPAKVMEYSCFVTENGQRRMERFEALKLDDSDFGEAGRDLLRQPWATTGRVGGAAAHLIPLAPAVDQAEEWFTTNRG</sequence>
<evidence type="ECO:0000313" key="6">
    <source>
        <dbReference type="Proteomes" id="UP000249341"/>
    </source>
</evidence>
<evidence type="ECO:0000256" key="1">
    <source>
        <dbReference type="ARBA" id="ARBA00006383"/>
    </source>
</evidence>
<comment type="catalytic activity">
    <reaction evidence="4">
        <text>a 2-deoxystreptamine antibiotic + acetyl-CoA = an N(3)-acetyl-2-deoxystreptamine antibiotic + CoA + H(+)</text>
        <dbReference type="Rhea" id="RHEA:12665"/>
        <dbReference type="ChEBI" id="CHEBI:15378"/>
        <dbReference type="ChEBI" id="CHEBI:57287"/>
        <dbReference type="ChEBI" id="CHEBI:57288"/>
        <dbReference type="ChEBI" id="CHEBI:57921"/>
        <dbReference type="ChEBI" id="CHEBI:77452"/>
        <dbReference type="EC" id="2.3.1.81"/>
    </reaction>
</comment>
<dbReference type="SUPFAM" id="SSF110710">
    <property type="entry name" value="TTHA0583/YokD-like"/>
    <property type="match status" value="1"/>
</dbReference>
<dbReference type="PANTHER" id="PTHR11104">
    <property type="entry name" value="AMINOGLYCOSIDE N3-ACETYLTRANSFERASE"/>
    <property type="match status" value="1"/>
</dbReference>
<dbReference type="Proteomes" id="UP000249341">
    <property type="component" value="Unassembled WGS sequence"/>
</dbReference>
<organism evidence="5 6">
    <name type="scientific">Actinoplanes lutulentus</name>
    <dbReference type="NCBI Taxonomy" id="1287878"/>
    <lineage>
        <taxon>Bacteria</taxon>
        <taxon>Bacillati</taxon>
        <taxon>Actinomycetota</taxon>
        <taxon>Actinomycetes</taxon>
        <taxon>Micromonosporales</taxon>
        <taxon>Micromonosporaceae</taxon>
        <taxon>Actinoplanes</taxon>
    </lineage>
</organism>
<dbReference type="EC" id="2.3.1.-" evidence="4"/>
<evidence type="ECO:0000256" key="2">
    <source>
        <dbReference type="ARBA" id="ARBA00022679"/>
    </source>
</evidence>
<accession>A0A327ZLC3</accession>
<dbReference type="Pfam" id="PF02522">
    <property type="entry name" value="Antibiotic_NAT"/>
    <property type="match status" value="1"/>
</dbReference>
<dbReference type="RefSeq" id="WP_181557638.1">
    <property type="nucleotide sequence ID" value="NZ_JACHWI010000001.1"/>
</dbReference>
<dbReference type="GO" id="GO:0046353">
    <property type="term" value="F:aminoglycoside 3-N-acetyltransferase activity"/>
    <property type="evidence" value="ECO:0007669"/>
    <property type="project" value="UniProtKB-EC"/>
</dbReference>
<keyword evidence="2 4" id="KW-0808">Transferase</keyword>
<keyword evidence="3 4" id="KW-0012">Acyltransferase</keyword>
<dbReference type="PANTHER" id="PTHR11104:SF0">
    <property type="entry name" value="SPBETA PROPHAGE-DERIVED AMINOGLYCOSIDE N(3')-ACETYLTRANSFERASE-LIKE PROTEIN YOKD"/>
    <property type="match status" value="1"/>
</dbReference>
<dbReference type="InterPro" id="IPR028345">
    <property type="entry name" value="Antibiotic_NAT-like"/>
</dbReference>
<evidence type="ECO:0000256" key="3">
    <source>
        <dbReference type="ARBA" id="ARBA00023315"/>
    </source>
</evidence>
<comment type="caution">
    <text evidence="5">The sequence shown here is derived from an EMBL/GenBank/DDBJ whole genome shotgun (WGS) entry which is preliminary data.</text>
</comment>
<gene>
    <name evidence="5" type="ORF">B0I29_101231</name>
</gene>
<protein>
    <recommendedName>
        <fullName evidence="4">Aminoglycoside N(3)-acetyltransferase</fullName>
        <ecNumber evidence="4">2.3.1.-</ecNumber>
    </recommendedName>
</protein>
<dbReference type="InterPro" id="IPR003679">
    <property type="entry name" value="Amioglycoside_AcTrfase"/>
</dbReference>
<keyword evidence="6" id="KW-1185">Reference proteome</keyword>
<keyword evidence="4" id="KW-0046">Antibiotic resistance</keyword>
<evidence type="ECO:0000256" key="4">
    <source>
        <dbReference type="RuleBase" id="RU365031"/>
    </source>
</evidence>